<protein>
    <submittedName>
        <fullName evidence="2">Uncharacterized protein</fullName>
    </submittedName>
</protein>
<proteinExistence type="predicted"/>
<gene>
    <name evidence="2" type="ORF">NE237_003413</name>
</gene>
<sequence length="259" mass="27603">MPGGPKDVKNAEREVQLDQFGGRVSGRIEGSYPVVVRHVDKPEANRPHRMGRAGGSSFLRYAGNNPGRPCPNGASESAGSAVEKWILRFVSAGTPSIGSPMERSPELIAQLDLPAVPSGHGQAPRLRALHHRRGLLGRLRCIKPGTLPEAAASPSRTTRTSLSPATRSTSQLLNDKSFGIGERKEVSKDELGSVEFQSARTTCRVQLMCRVYHLDNESATLVPDALALAATPTFAFSNAGYADAVCAWLCTGLSFALAS</sequence>
<reference evidence="2" key="1">
    <citation type="journal article" date="2023" name="Plant J.">
        <title>The genome of the king protea, Protea cynaroides.</title>
        <authorList>
            <person name="Chang J."/>
            <person name="Duong T.A."/>
            <person name="Schoeman C."/>
            <person name="Ma X."/>
            <person name="Roodt D."/>
            <person name="Barker N."/>
            <person name="Li Z."/>
            <person name="Van de Peer Y."/>
            <person name="Mizrachi E."/>
        </authorList>
    </citation>
    <scope>NUCLEOTIDE SEQUENCE</scope>
    <source>
        <tissue evidence="2">Young leaves</tissue>
    </source>
</reference>
<dbReference type="Proteomes" id="UP001141806">
    <property type="component" value="Unassembled WGS sequence"/>
</dbReference>
<organism evidence="2 3">
    <name type="scientific">Protea cynaroides</name>
    <dbReference type="NCBI Taxonomy" id="273540"/>
    <lineage>
        <taxon>Eukaryota</taxon>
        <taxon>Viridiplantae</taxon>
        <taxon>Streptophyta</taxon>
        <taxon>Embryophyta</taxon>
        <taxon>Tracheophyta</taxon>
        <taxon>Spermatophyta</taxon>
        <taxon>Magnoliopsida</taxon>
        <taxon>Proteales</taxon>
        <taxon>Proteaceae</taxon>
        <taxon>Protea</taxon>
    </lineage>
</organism>
<name>A0A9Q0KHE5_9MAGN</name>
<evidence type="ECO:0000313" key="3">
    <source>
        <dbReference type="Proteomes" id="UP001141806"/>
    </source>
</evidence>
<accession>A0A9Q0KHE5</accession>
<evidence type="ECO:0000256" key="1">
    <source>
        <dbReference type="SAM" id="MobiDB-lite"/>
    </source>
</evidence>
<feature type="compositionally biased region" description="Low complexity" evidence="1">
    <location>
        <begin position="150"/>
        <end position="168"/>
    </location>
</feature>
<comment type="caution">
    <text evidence="2">The sequence shown here is derived from an EMBL/GenBank/DDBJ whole genome shotgun (WGS) entry which is preliminary data.</text>
</comment>
<dbReference type="AlphaFoldDB" id="A0A9Q0KHE5"/>
<dbReference type="EMBL" id="JAMYWD010000005">
    <property type="protein sequence ID" value="KAJ4970314.1"/>
    <property type="molecule type" value="Genomic_DNA"/>
</dbReference>
<evidence type="ECO:0000313" key="2">
    <source>
        <dbReference type="EMBL" id="KAJ4970314.1"/>
    </source>
</evidence>
<keyword evidence="3" id="KW-1185">Reference proteome</keyword>
<feature type="region of interest" description="Disordered" evidence="1">
    <location>
        <begin position="146"/>
        <end position="168"/>
    </location>
</feature>